<protein>
    <recommendedName>
        <fullName evidence="3">DUF4136 domain-containing protein</fullName>
    </recommendedName>
</protein>
<comment type="caution">
    <text evidence="1">The sequence shown here is derived from an EMBL/GenBank/DDBJ whole genome shotgun (WGS) entry which is preliminary data.</text>
</comment>
<organism evidence="1 2">
    <name type="scientific">Eiseniibacteriota bacterium</name>
    <dbReference type="NCBI Taxonomy" id="2212470"/>
    <lineage>
        <taxon>Bacteria</taxon>
        <taxon>Candidatus Eiseniibacteriota</taxon>
    </lineage>
</organism>
<gene>
    <name evidence="1" type="ORF">E6K73_06230</name>
</gene>
<accession>A0A538SIU0</accession>
<evidence type="ECO:0008006" key="3">
    <source>
        <dbReference type="Google" id="ProtNLM"/>
    </source>
</evidence>
<name>A0A538SIU0_UNCEI</name>
<dbReference type="EMBL" id="VBOT01000075">
    <property type="protein sequence ID" value="TMQ51294.1"/>
    <property type="molecule type" value="Genomic_DNA"/>
</dbReference>
<proteinExistence type="predicted"/>
<evidence type="ECO:0000313" key="1">
    <source>
        <dbReference type="EMBL" id="TMQ51294.1"/>
    </source>
</evidence>
<evidence type="ECO:0000313" key="2">
    <source>
        <dbReference type="Proteomes" id="UP000320184"/>
    </source>
</evidence>
<dbReference type="Proteomes" id="UP000320184">
    <property type="component" value="Unassembled WGS sequence"/>
</dbReference>
<sequence length="219" mass="24631">MNTISGSDRARHPRSRHILAAALGAALLGSCAASSNLVDMWKDPEAPNQPVRDVFVVVVQRDAITRRIWEDAFVKELDRRGVSATPSYRAFPAAPPDTDQIDRAVNQRGYDGVFIVHRLTTERRRNYVPGYVTTVPVTRFSRWGNAYHTYYHEIYQPGYVENQRVVRYQIDVWSAAVEGQMIWSGTTETIDPTSARDASKELSRLVVPELARAGVLATK</sequence>
<reference evidence="1 2" key="1">
    <citation type="journal article" date="2019" name="Nat. Microbiol.">
        <title>Mediterranean grassland soil C-N compound turnover is dependent on rainfall and depth, and is mediated by genomically divergent microorganisms.</title>
        <authorList>
            <person name="Diamond S."/>
            <person name="Andeer P.F."/>
            <person name="Li Z."/>
            <person name="Crits-Christoph A."/>
            <person name="Burstein D."/>
            <person name="Anantharaman K."/>
            <person name="Lane K.R."/>
            <person name="Thomas B.C."/>
            <person name="Pan C."/>
            <person name="Northen T.R."/>
            <person name="Banfield J.F."/>
        </authorList>
    </citation>
    <scope>NUCLEOTIDE SEQUENCE [LARGE SCALE GENOMIC DNA]</scope>
    <source>
        <strain evidence="1">WS_3</strain>
    </source>
</reference>
<dbReference type="AlphaFoldDB" id="A0A538SIU0"/>